<evidence type="ECO:0000259" key="2">
    <source>
        <dbReference type="PROSITE" id="PS51819"/>
    </source>
</evidence>
<evidence type="ECO:0000313" key="4">
    <source>
        <dbReference type="Proteomes" id="UP000027821"/>
    </source>
</evidence>
<comment type="caution">
    <text evidence="3">The sequence shown here is derived from an EMBL/GenBank/DDBJ whole genome shotgun (WGS) entry which is preliminary data.</text>
</comment>
<protein>
    <submittedName>
        <fullName evidence="3">Glyoxalase</fullName>
    </submittedName>
</protein>
<keyword evidence="1" id="KW-0732">Signal</keyword>
<evidence type="ECO:0000256" key="1">
    <source>
        <dbReference type="SAM" id="SignalP"/>
    </source>
</evidence>
<feature type="domain" description="VOC" evidence="2">
    <location>
        <begin position="24"/>
        <end position="144"/>
    </location>
</feature>
<dbReference type="Proteomes" id="UP000027821">
    <property type="component" value="Unassembled WGS sequence"/>
</dbReference>
<dbReference type="PROSITE" id="PS51819">
    <property type="entry name" value="VOC"/>
    <property type="match status" value="1"/>
</dbReference>
<dbReference type="eggNOG" id="COG0346">
    <property type="taxonomic scope" value="Bacteria"/>
</dbReference>
<gene>
    <name evidence="3" type="ORF">EL17_14380</name>
</gene>
<dbReference type="Gene3D" id="3.10.180.10">
    <property type="entry name" value="2,3-Dihydroxybiphenyl 1,2-Dioxygenase, domain 1"/>
    <property type="match status" value="1"/>
</dbReference>
<dbReference type="AlphaFoldDB" id="A0A074KX58"/>
<proteinExistence type="predicted"/>
<evidence type="ECO:0000313" key="3">
    <source>
        <dbReference type="EMBL" id="KEO72815.1"/>
    </source>
</evidence>
<feature type="chain" id="PRO_5001697652" evidence="1">
    <location>
        <begin position="19"/>
        <end position="148"/>
    </location>
</feature>
<dbReference type="InterPro" id="IPR004360">
    <property type="entry name" value="Glyas_Fos-R_dOase_dom"/>
</dbReference>
<dbReference type="EMBL" id="JMIH01000023">
    <property type="protein sequence ID" value="KEO72815.1"/>
    <property type="molecule type" value="Genomic_DNA"/>
</dbReference>
<dbReference type="RefSeq" id="WP_035075763.1">
    <property type="nucleotide sequence ID" value="NZ_JMIH01000023.1"/>
</dbReference>
<dbReference type="STRING" id="1048983.EL17_14380"/>
<dbReference type="InterPro" id="IPR029068">
    <property type="entry name" value="Glyas_Bleomycin-R_OHBP_Dase"/>
</dbReference>
<reference evidence="3 4" key="1">
    <citation type="submission" date="2014-04" db="EMBL/GenBank/DDBJ databases">
        <title>Characterization and application of a salt tolerant electro-active bacterium.</title>
        <authorList>
            <person name="Yang L."/>
            <person name="Wei S."/>
            <person name="Tay Q.X.M."/>
        </authorList>
    </citation>
    <scope>NUCLEOTIDE SEQUENCE [LARGE SCALE GENOMIC DNA]</scope>
    <source>
        <strain evidence="3 4">LY1</strain>
    </source>
</reference>
<dbReference type="SUPFAM" id="SSF54593">
    <property type="entry name" value="Glyoxalase/Bleomycin resistance protein/Dihydroxybiphenyl dioxygenase"/>
    <property type="match status" value="1"/>
</dbReference>
<dbReference type="PANTHER" id="PTHR46142:SF13">
    <property type="entry name" value="LACTOYLGLUTATHIONE LYASE_GLYOXALASE I FAMILY PROTEIN"/>
    <property type="match status" value="1"/>
</dbReference>
<dbReference type="Pfam" id="PF00903">
    <property type="entry name" value="Glyoxalase"/>
    <property type="match status" value="1"/>
</dbReference>
<keyword evidence="4" id="KW-1185">Reference proteome</keyword>
<feature type="signal peptide" evidence="1">
    <location>
        <begin position="1"/>
        <end position="18"/>
    </location>
</feature>
<name>A0A074KX58_9BACT</name>
<organism evidence="3 4">
    <name type="scientific">Anditalea andensis</name>
    <dbReference type="NCBI Taxonomy" id="1048983"/>
    <lineage>
        <taxon>Bacteria</taxon>
        <taxon>Pseudomonadati</taxon>
        <taxon>Bacteroidota</taxon>
        <taxon>Cytophagia</taxon>
        <taxon>Cytophagales</taxon>
        <taxon>Cytophagaceae</taxon>
        <taxon>Anditalea</taxon>
    </lineage>
</organism>
<dbReference type="InterPro" id="IPR037523">
    <property type="entry name" value="VOC_core"/>
</dbReference>
<accession>A0A074KX58</accession>
<dbReference type="PANTHER" id="PTHR46142">
    <property type="match status" value="1"/>
</dbReference>
<sequence>MKLIYSLILIIMTSGAQGQGLSVKLNHIAVQVTDLSTSKNFYENIIGLKQIPDPFNDDVHVWFNIGHSQLHLIENGIVEGEQDKNSHLCFSVINMDKFIERLENANITYSDWPGKEGAITKRPDGVKQIYFKDPDGYWIEINDDHIRP</sequence>